<comment type="caution">
    <text evidence="7">The sequence shown here is derived from an EMBL/GenBank/DDBJ whole genome shotgun (WGS) entry which is preliminary data.</text>
</comment>
<feature type="signal peptide" evidence="6">
    <location>
        <begin position="1"/>
        <end position="19"/>
    </location>
</feature>
<proteinExistence type="inferred from homology"/>
<gene>
    <name evidence="7" type="primary">metrn</name>
    <name evidence="7" type="ORF">DAT39_016437</name>
</gene>
<name>A0A8J4UCR8_CLAMG</name>
<dbReference type="PANTHER" id="PTHR28593">
    <property type="entry name" value="METEORIN-LIKE PROTEIN"/>
    <property type="match status" value="1"/>
</dbReference>
<reference evidence="7" key="1">
    <citation type="submission" date="2020-07" db="EMBL/GenBank/DDBJ databases">
        <title>Clarias magur genome sequencing, assembly and annotation.</title>
        <authorList>
            <person name="Kushwaha B."/>
            <person name="Kumar R."/>
            <person name="Das P."/>
            <person name="Joshi C.G."/>
            <person name="Kumar D."/>
            <person name="Nagpure N.S."/>
            <person name="Pandey M."/>
            <person name="Agarwal S."/>
            <person name="Srivastava S."/>
            <person name="Singh M."/>
            <person name="Sahoo L."/>
            <person name="Jayasankar P."/>
            <person name="Meher P.K."/>
            <person name="Koringa P.G."/>
            <person name="Iquebal M.A."/>
            <person name="Das S.P."/>
            <person name="Bit A."/>
            <person name="Patnaik S."/>
            <person name="Patel N."/>
            <person name="Shah T.M."/>
            <person name="Hinsu A."/>
            <person name="Jena J.K."/>
        </authorList>
    </citation>
    <scope>NUCLEOTIDE SEQUENCE</scope>
    <source>
        <strain evidence="7">CIFAMagur01</strain>
        <tissue evidence="7">Testis</tissue>
    </source>
</reference>
<keyword evidence="8" id="KW-1185">Reference proteome</keyword>
<dbReference type="GO" id="GO:0005615">
    <property type="term" value="C:extracellular space"/>
    <property type="evidence" value="ECO:0007669"/>
    <property type="project" value="TreeGrafter"/>
</dbReference>
<dbReference type="OrthoDB" id="6092325at2759"/>
<evidence type="ECO:0000256" key="6">
    <source>
        <dbReference type="SAM" id="SignalP"/>
    </source>
</evidence>
<evidence type="ECO:0000256" key="2">
    <source>
        <dbReference type="ARBA" id="ARBA00005669"/>
    </source>
</evidence>
<feature type="non-terminal residue" evidence="7">
    <location>
        <position position="188"/>
    </location>
</feature>
<keyword evidence="3" id="KW-0964">Secreted</keyword>
<organism evidence="7 8">
    <name type="scientific">Clarias magur</name>
    <name type="common">Asian catfish</name>
    <name type="synonym">Macropteronotus magur</name>
    <dbReference type="NCBI Taxonomy" id="1594786"/>
    <lineage>
        <taxon>Eukaryota</taxon>
        <taxon>Metazoa</taxon>
        <taxon>Chordata</taxon>
        <taxon>Craniata</taxon>
        <taxon>Vertebrata</taxon>
        <taxon>Euteleostomi</taxon>
        <taxon>Actinopterygii</taxon>
        <taxon>Neopterygii</taxon>
        <taxon>Teleostei</taxon>
        <taxon>Ostariophysi</taxon>
        <taxon>Siluriformes</taxon>
        <taxon>Clariidae</taxon>
        <taxon>Clarias</taxon>
    </lineage>
</organism>
<evidence type="ECO:0000256" key="1">
    <source>
        <dbReference type="ARBA" id="ARBA00004613"/>
    </source>
</evidence>
<sequence length="188" mass="20302">MEIVHLILVLITMTGAAFSADECSWRGSGLSRPEQGVEQVFLRCAEGSVEFLYPTGALRLTLLPQPPGNRVGGASGMTTSVCIKPEPQWGGAQLYLERGGVLELLVSDTPGPSYIHCFSITPGESPALFLQATPHSDISRRIAAFRYELRGDRTSQFSVNSVDADVEEGACRPCNDTEMLMAVCTSDF</sequence>
<dbReference type="PANTHER" id="PTHR28593:SF2">
    <property type="entry name" value="METEORIN"/>
    <property type="match status" value="1"/>
</dbReference>
<dbReference type="EMBL" id="QNUK01000408">
    <property type="protein sequence ID" value="KAF5893855.1"/>
    <property type="molecule type" value="Genomic_DNA"/>
</dbReference>
<dbReference type="GO" id="GO:0010001">
    <property type="term" value="P:glial cell differentiation"/>
    <property type="evidence" value="ECO:0007669"/>
    <property type="project" value="TreeGrafter"/>
</dbReference>
<dbReference type="GO" id="GO:0005179">
    <property type="term" value="F:hormone activity"/>
    <property type="evidence" value="ECO:0007669"/>
    <property type="project" value="TreeGrafter"/>
</dbReference>
<comment type="similarity">
    <text evidence="2">Belongs to the meteorin family.</text>
</comment>
<dbReference type="Proteomes" id="UP000727407">
    <property type="component" value="Unassembled WGS sequence"/>
</dbReference>
<evidence type="ECO:0000256" key="5">
    <source>
        <dbReference type="ARBA" id="ARBA00023157"/>
    </source>
</evidence>
<comment type="subcellular location">
    <subcellularLocation>
        <location evidence="1">Secreted</location>
    </subcellularLocation>
</comment>
<protein>
    <submittedName>
        <fullName evidence="7">Meteorin-like</fullName>
    </submittedName>
</protein>
<evidence type="ECO:0000313" key="8">
    <source>
        <dbReference type="Proteomes" id="UP000727407"/>
    </source>
</evidence>
<accession>A0A8J4UCR8</accession>
<dbReference type="GO" id="GO:0050772">
    <property type="term" value="P:positive regulation of axonogenesis"/>
    <property type="evidence" value="ECO:0007669"/>
    <property type="project" value="TreeGrafter"/>
</dbReference>
<feature type="chain" id="PRO_5035201835" evidence="6">
    <location>
        <begin position="20"/>
        <end position="188"/>
    </location>
</feature>
<dbReference type="AlphaFoldDB" id="A0A8J4UCR8"/>
<evidence type="ECO:0000313" key="7">
    <source>
        <dbReference type="EMBL" id="KAF5893855.1"/>
    </source>
</evidence>
<evidence type="ECO:0000256" key="4">
    <source>
        <dbReference type="ARBA" id="ARBA00022729"/>
    </source>
</evidence>
<keyword evidence="4 6" id="KW-0732">Signal</keyword>
<keyword evidence="5" id="KW-1015">Disulfide bond</keyword>
<evidence type="ECO:0000256" key="3">
    <source>
        <dbReference type="ARBA" id="ARBA00022525"/>
    </source>
</evidence>
<dbReference type="InterPro" id="IPR051998">
    <property type="entry name" value="Meteorin-like"/>
</dbReference>